<dbReference type="EMBL" id="CP013614">
    <property type="protein sequence ID" value="ALS01178.1"/>
    <property type="molecule type" value="Genomic_DNA"/>
</dbReference>
<keyword evidence="3" id="KW-1185">Reference proteome</keyword>
<dbReference type="InterPro" id="IPR036412">
    <property type="entry name" value="HAD-like_sf"/>
</dbReference>
<name>A0A0S3KA52_9ENTE</name>
<reference evidence="1 3" key="2">
    <citation type="submission" date="2015-12" db="EMBL/GenBank/DDBJ databases">
        <authorList>
            <person name="Lauer A."/>
            <person name="Humrighouse B."/>
            <person name="Loparev V."/>
            <person name="Shewmaker P.L."/>
            <person name="Whitney A.M."/>
            <person name="McLaughlin R.W."/>
        </authorList>
    </citation>
    <scope>NUCLEOTIDE SEQUENCE [LARGE SCALE GENOMIC DNA]</scope>
    <source>
        <strain evidence="1 3">LMG 23085</strain>
    </source>
</reference>
<dbReference type="Proteomes" id="UP000183039">
    <property type="component" value="Unassembled WGS sequence"/>
</dbReference>
<sequence>MNIVFCDIDGTFQDLAGEVPQVNYDAIYALQKQGDHFVFISGRGYAQLTELMDELDSECDVIFSNGGGYKLVGEPVQYNHCVSMTECERVIAILEARNIFYHIHTNEGIILKPVENYEANILALRKKLEPMGETGKQIMDFKEAFFKEQCQHVDDPFAYLTEHPELKVMKIELMEASDEEHETLRDLLASESADVFSSFIQCLEIVDPKSSKGNAIKEFMKSFPDARSYGIGDGENDLAMLEVVDVPVAVGNAKEIVKEQCQLIIGECLDGGVGKFIFEEIIKG</sequence>
<dbReference type="GO" id="GO:0016791">
    <property type="term" value="F:phosphatase activity"/>
    <property type="evidence" value="ECO:0007669"/>
    <property type="project" value="TreeGrafter"/>
</dbReference>
<dbReference type="InterPro" id="IPR023214">
    <property type="entry name" value="HAD_sf"/>
</dbReference>
<evidence type="ECO:0000313" key="2">
    <source>
        <dbReference type="EMBL" id="OJG92573.1"/>
    </source>
</evidence>
<keyword evidence="2" id="KW-0378">Hydrolase</keyword>
<dbReference type="Pfam" id="PF08282">
    <property type="entry name" value="Hydrolase_3"/>
    <property type="match status" value="1"/>
</dbReference>
<dbReference type="RefSeq" id="WP_071876960.1">
    <property type="nucleotide sequence ID" value="NZ_JXLC01000005.1"/>
</dbReference>
<organism evidence="2 4">
    <name type="scientific">Enterococcus silesiacus</name>
    <dbReference type="NCBI Taxonomy" id="332949"/>
    <lineage>
        <taxon>Bacteria</taxon>
        <taxon>Bacillati</taxon>
        <taxon>Bacillota</taxon>
        <taxon>Bacilli</taxon>
        <taxon>Lactobacillales</taxon>
        <taxon>Enterococcaceae</taxon>
        <taxon>Enterococcus</taxon>
    </lineage>
</organism>
<evidence type="ECO:0000313" key="4">
    <source>
        <dbReference type="Proteomes" id="UP000183039"/>
    </source>
</evidence>
<dbReference type="OrthoDB" id="9806027at2"/>
<evidence type="ECO:0000313" key="1">
    <source>
        <dbReference type="EMBL" id="ALS01178.1"/>
    </source>
</evidence>
<dbReference type="NCBIfam" id="TIGR01484">
    <property type="entry name" value="HAD-SF-IIB"/>
    <property type="match status" value="1"/>
</dbReference>
<reference evidence="2 4" key="1">
    <citation type="submission" date="2014-12" db="EMBL/GenBank/DDBJ databases">
        <title>Draft genome sequences of 29 type strains of Enterococci.</title>
        <authorList>
            <person name="Zhong Z."/>
            <person name="Sun Z."/>
            <person name="Liu W."/>
            <person name="Zhang W."/>
            <person name="Zhang H."/>
        </authorList>
    </citation>
    <scope>NUCLEOTIDE SEQUENCE [LARGE SCALE GENOMIC DNA]</scope>
    <source>
        <strain evidence="2 4">DSM 22801</strain>
    </source>
</reference>
<dbReference type="PANTHER" id="PTHR10000:SF8">
    <property type="entry name" value="HAD SUPERFAMILY HYDROLASE-LIKE, TYPE 3"/>
    <property type="match status" value="1"/>
</dbReference>
<dbReference type="InterPro" id="IPR006379">
    <property type="entry name" value="HAD-SF_hydro_IIB"/>
</dbReference>
<dbReference type="Gene3D" id="3.30.1240.10">
    <property type="match status" value="1"/>
</dbReference>
<dbReference type="KEGG" id="ess:ATZ33_07280"/>
<dbReference type="Gene3D" id="3.40.50.1000">
    <property type="entry name" value="HAD superfamily/HAD-like"/>
    <property type="match status" value="1"/>
</dbReference>
<dbReference type="EMBL" id="JXLC01000005">
    <property type="protein sequence ID" value="OJG92573.1"/>
    <property type="molecule type" value="Genomic_DNA"/>
</dbReference>
<dbReference type="AlphaFoldDB" id="A0A0S3KA52"/>
<accession>A0A0S3KA52</accession>
<gene>
    <name evidence="1" type="ORF">ATZ33_07280</name>
    <name evidence="2" type="ORF">RV15_GL002998</name>
</gene>
<dbReference type="GO" id="GO:0000287">
    <property type="term" value="F:magnesium ion binding"/>
    <property type="evidence" value="ECO:0007669"/>
    <property type="project" value="TreeGrafter"/>
</dbReference>
<dbReference type="SUPFAM" id="SSF56784">
    <property type="entry name" value="HAD-like"/>
    <property type="match status" value="1"/>
</dbReference>
<dbReference type="Proteomes" id="UP000065511">
    <property type="component" value="Chromosome"/>
</dbReference>
<proteinExistence type="predicted"/>
<dbReference type="GO" id="GO:0005829">
    <property type="term" value="C:cytosol"/>
    <property type="evidence" value="ECO:0007669"/>
    <property type="project" value="TreeGrafter"/>
</dbReference>
<dbReference type="PANTHER" id="PTHR10000">
    <property type="entry name" value="PHOSPHOSERINE PHOSPHATASE"/>
    <property type="match status" value="1"/>
</dbReference>
<protein>
    <submittedName>
        <fullName evidence="1 2">Hydrolase</fullName>
    </submittedName>
</protein>
<evidence type="ECO:0000313" key="3">
    <source>
        <dbReference type="Proteomes" id="UP000065511"/>
    </source>
</evidence>